<feature type="region of interest" description="Disordered" evidence="2">
    <location>
        <begin position="270"/>
        <end position="331"/>
    </location>
</feature>
<evidence type="ECO:0000313" key="5">
    <source>
        <dbReference type="EMBL" id="GFO16445.1"/>
    </source>
</evidence>
<protein>
    <submittedName>
        <fullName evidence="5">Intersectin-1</fullName>
    </submittedName>
</protein>
<evidence type="ECO:0000256" key="1">
    <source>
        <dbReference type="ARBA" id="ARBA00022837"/>
    </source>
</evidence>
<evidence type="ECO:0000259" key="4">
    <source>
        <dbReference type="PROSITE" id="PS50222"/>
    </source>
</evidence>
<proteinExistence type="predicted"/>
<gene>
    <name evidence="5" type="ORF">PoB_004295000</name>
</gene>
<evidence type="ECO:0000256" key="2">
    <source>
        <dbReference type="SAM" id="MobiDB-lite"/>
    </source>
</evidence>
<dbReference type="GO" id="GO:0005509">
    <property type="term" value="F:calcium ion binding"/>
    <property type="evidence" value="ECO:0007669"/>
    <property type="project" value="InterPro"/>
</dbReference>
<dbReference type="Proteomes" id="UP000735302">
    <property type="component" value="Unassembled WGS sequence"/>
</dbReference>
<dbReference type="SMART" id="SM00054">
    <property type="entry name" value="EFh"/>
    <property type="match status" value="2"/>
</dbReference>
<dbReference type="PROSITE" id="PS00018">
    <property type="entry name" value="EF_HAND_1"/>
    <property type="match status" value="2"/>
</dbReference>
<feature type="domain" description="EF-hand" evidence="4">
    <location>
        <begin position="227"/>
        <end position="262"/>
    </location>
</feature>
<dbReference type="FunFam" id="1.10.238.10:FF:000055">
    <property type="entry name" value="Intersectin-1 isoform 1"/>
    <property type="match status" value="1"/>
</dbReference>
<dbReference type="Pfam" id="PF12763">
    <property type="entry name" value="EH"/>
    <property type="match status" value="2"/>
</dbReference>
<dbReference type="InterPro" id="IPR018247">
    <property type="entry name" value="EF_Hand_1_Ca_BS"/>
</dbReference>
<dbReference type="InterPro" id="IPR011992">
    <property type="entry name" value="EF-hand-dom_pair"/>
</dbReference>
<feature type="domain" description="EH" evidence="3">
    <location>
        <begin position="194"/>
        <end position="283"/>
    </location>
</feature>
<sequence>MAGSQDAWKVSGEDRAKHDQQFFQLKPVNGFVTGTQARDFFMQSGLPTPVLGQIWGLADMNNDGKMDKKEFSIAMHLIKKKLQGYELPKALPASLKADPTPVMGSFAQPVIGGPMPQQMNMGFPMGGMPQGMAPMMGGMSMAPMIQPQASLGTATMTTGSLNMGPRMANGAAGPVGGVPEAPTGAGFWAMPHNVKLKYTQTFNANDRNKRGYLLGVEARSILMQSGLPQPYLAQIWTLADIDRDGKLTCDEFCIAMHLSEHARMGHALPPTLPPELIPTKARSGSITSPPASSGPGTPQKAAFSDLLSSAGMPQPIPPAPVEEPAQTVDEQGMYII</sequence>
<dbReference type="EMBL" id="BLXT01004662">
    <property type="protein sequence ID" value="GFO16445.1"/>
    <property type="molecule type" value="Genomic_DNA"/>
</dbReference>
<dbReference type="CDD" id="cd00052">
    <property type="entry name" value="EH"/>
    <property type="match status" value="2"/>
</dbReference>
<dbReference type="SMART" id="SM00027">
    <property type="entry name" value="EH"/>
    <property type="match status" value="2"/>
</dbReference>
<keyword evidence="1" id="KW-0106">Calcium</keyword>
<dbReference type="PROSITE" id="PS50031">
    <property type="entry name" value="EH"/>
    <property type="match status" value="2"/>
</dbReference>
<dbReference type="PANTHER" id="PTHR11216">
    <property type="entry name" value="EH DOMAIN"/>
    <property type="match status" value="1"/>
</dbReference>
<dbReference type="AlphaFoldDB" id="A0AAV4BA99"/>
<organism evidence="5 6">
    <name type="scientific">Plakobranchus ocellatus</name>
    <dbReference type="NCBI Taxonomy" id="259542"/>
    <lineage>
        <taxon>Eukaryota</taxon>
        <taxon>Metazoa</taxon>
        <taxon>Spiralia</taxon>
        <taxon>Lophotrochozoa</taxon>
        <taxon>Mollusca</taxon>
        <taxon>Gastropoda</taxon>
        <taxon>Heterobranchia</taxon>
        <taxon>Euthyneura</taxon>
        <taxon>Panpulmonata</taxon>
        <taxon>Sacoglossa</taxon>
        <taxon>Placobranchoidea</taxon>
        <taxon>Plakobranchidae</taxon>
        <taxon>Plakobranchus</taxon>
    </lineage>
</organism>
<dbReference type="SUPFAM" id="SSF47473">
    <property type="entry name" value="EF-hand"/>
    <property type="match status" value="2"/>
</dbReference>
<name>A0AAV4BA99_9GAST</name>
<dbReference type="GO" id="GO:0150007">
    <property type="term" value="P:clathrin-dependent synaptic vesicle endocytosis"/>
    <property type="evidence" value="ECO:0007669"/>
    <property type="project" value="TreeGrafter"/>
</dbReference>
<comment type="caution">
    <text evidence="5">The sequence shown here is derived from an EMBL/GenBank/DDBJ whole genome shotgun (WGS) entry which is preliminary data.</text>
</comment>
<dbReference type="Gene3D" id="1.10.238.10">
    <property type="entry name" value="EF-hand"/>
    <property type="match status" value="2"/>
</dbReference>
<dbReference type="PANTHER" id="PTHR11216:SF170">
    <property type="entry name" value="DYNAMIN ASSOCIATED PROTEIN 160, ISOFORM D"/>
    <property type="match status" value="1"/>
</dbReference>
<dbReference type="GO" id="GO:0042734">
    <property type="term" value="C:presynaptic membrane"/>
    <property type="evidence" value="ECO:0007669"/>
    <property type="project" value="TreeGrafter"/>
</dbReference>
<keyword evidence="6" id="KW-1185">Reference proteome</keyword>
<accession>A0AAV4BA99</accession>
<feature type="domain" description="EH" evidence="3">
    <location>
        <begin position="14"/>
        <end position="95"/>
    </location>
</feature>
<dbReference type="PROSITE" id="PS50222">
    <property type="entry name" value="EF_HAND_2"/>
    <property type="match status" value="2"/>
</dbReference>
<dbReference type="GO" id="GO:0005737">
    <property type="term" value="C:cytoplasm"/>
    <property type="evidence" value="ECO:0007669"/>
    <property type="project" value="TreeGrafter"/>
</dbReference>
<evidence type="ECO:0000313" key="6">
    <source>
        <dbReference type="Proteomes" id="UP000735302"/>
    </source>
</evidence>
<dbReference type="GO" id="GO:0060090">
    <property type="term" value="F:molecular adaptor activity"/>
    <property type="evidence" value="ECO:0007669"/>
    <property type="project" value="TreeGrafter"/>
</dbReference>
<reference evidence="5 6" key="1">
    <citation type="journal article" date="2021" name="Elife">
        <title>Chloroplast acquisition without the gene transfer in kleptoplastic sea slugs, Plakobranchus ocellatus.</title>
        <authorList>
            <person name="Maeda T."/>
            <person name="Takahashi S."/>
            <person name="Yoshida T."/>
            <person name="Shimamura S."/>
            <person name="Takaki Y."/>
            <person name="Nagai Y."/>
            <person name="Toyoda A."/>
            <person name="Suzuki Y."/>
            <person name="Arimoto A."/>
            <person name="Ishii H."/>
            <person name="Satoh N."/>
            <person name="Nishiyama T."/>
            <person name="Hasebe M."/>
            <person name="Maruyama T."/>
            <person name="Minagawa J."/>
            <person name="Obokata J."/>
            <person name="Shigenobu S."/>
        </authorList>
    </citation>
    <scope>NUCLEOTIDE SEQUENCE [LARGE SCALE GENOMIC DNA]</scope>
</reference>
<dbReference type="InterPro" id="IPR000261">
    <property type="entry name" value="EH_dom"/>
</dbReference>
<dbReference type="GO" id="GO:0097708">
    <property type="term" value="C:intracellular vesicle"/>
    <property type="evidence" value="ECO:0007669"/>
    <property type="project" value="TreeGrafter"/>
</dbReference>
<evidence type="ECO:0000259" key="3">
    <source>
        <dbReference type="PROSITE" id="PS50031"/>
    </source>
</evidence>
<feature type="compositionally biased region" description="Low complexity" evidence="2">
    <location>
        <begin position="277"/>
        <end position="298"/>
    </location>
</feature>
<feature type="domain" description="EF-hand" evidence="4">
    <location>
        <begin position="46"/>
        <end position="81"/>
    </location>
</feature>
<dbReference type="InterPro" id="IPR002048">
    <property type="entry name" value="EF_hand_dom"/>
</dbReference>